<feature type="compositionally biased region" description="Low complexity" evidence="16">
    <location>
        <begin position="932"/>
        <end position="943"/>
    </location>
</feature>
<dbReference type="SMART" id="SM00028">
    <property type="entry name" value="TPR"/>
    <property type="match status" value="7"/>
</dbReference>
<feature type="compositionally biased region" description="Basic and acidic residues" evidence="16">
    <location>
        <begin position="536"/>
        <end position="545"/>
    </location>
</feature>
<sequence>MEASLQRELKQLSRRKLKAQEKGDLAEEAKLCNAVGEWLSQYGYFEKAVKEHTREVQLSEASQDSIGAAIAHRKVGECLCALKKYKEALFHQNLHLELAQSAGSLVEEQRALATIGRTWFVHSDDAASTSEVEECLLESQKAYLKSLSVCDKLREYVSEKELLEMRSRLYLNLGLTYDTQNDSTRAKSFMEKALIIARDQSLKDTEYRCLFSIGSVHMKSDADAHALRRFEQALQVARHGNKKFDEADALNMLGKIFLKLGEFSAGRQNLKKAYMINKAKRSDDMEEIKSNLATAIKGIKFQRKHAKLSEYPLDEQLKILDTLGDLYCKAKAYQKALGCYKKELELATLAGKSHKELSPIYVSLAITYFDLKCPADAINCYMEELEIMEEDNYKEMCDTWCNIAYVHEKAGHEYDEIKDAYSRALGYAEQSGKLSSVLRVWKCLADTQKILNQKDDWKKSFGKVTELENQLSMGKVIDEDDEERNSIEDDDDDDLIEKELLLSDSDDDCDDDEEEAGPRKRNNPVSSRLRRKQRKLVNEKGETPLHEAAIAGNTQRVKSLLEKGADVNARDYCGWLPLHEASNHGHTAIVEMLLMAGSNANDQSGEHCSGVTPLHDAAANGHIEVVKLLLAHGASINLKDNNGRTALDAAEATLKGNAGEDDDEYTKGRKKVVKFLRQCLAQGDGSGIRRRNVIHDEDNEQEDKEDTASSTLQRFNEKLKKKEQERLRRMNKNLCEENNPEDLEICPTKRLSQQQVFVNADEDDSQEGCSMFSISTNPYSGIESSSYSDRPVDHPSNSQYSYRDHGEGIQTFSDGSDYEGHDFVQVDCPYASSDSENTVEMATVADENNGNTFNSSYVDPVTGVRISCPTSGLLPEKTAAWLVDDVGPKPAKRKRPAKQTKLTGGSTVQRRSTAAMPRPGLNHKKSKPTTISRRSPGLSLSRPKQAKLPVSKEPRTRQTAFSSHSMVNNASSPVTARSDVNITNVTTGTPRTYSPDIPSRLGLLQAGTPPMRLRVRVQDKVFLIPCPRSNHQESKNIGWLAQQASLRYFSSCGLRPVLALKTSEGAFMSPEDKIVDVLSSNEEVIASVESWDLPTLSERYRDACMNTNTATRPDVLSILEADPQLSSLTLSNKALQDVHVLPLFRALQCNDVLTKLMLPGNRIGDSGVQHLISAIPTLPSLAILDLTSNGITHKGLSLITNALSARDSTRTDTQQETPLQKLEEFNISYNWLGDSCGSSLAVILKRCPILNALKLESCGLTGQLAAQGKEFALALKASHLIHLSVAYNTFGSQGIGNLIMALPRGSLRHLNLSSTMDETGSQGLSNLVDFMEGETCVLSDLILEDCHIDDKLLESLLKATHMTTGLQHLNLSCNNIGKNGIPLLARLLNETGSKLSSLILTGNTDVGTIEAASLLTAAKDSRTLRTLNLSACGVKSPLGVTFFDSFRTLASHNLGCLNKLDLSHNLLTVTDREQLAEKWNSSCSEDNFACLENTLCMFTK</sequence>
<evidence type="ECO:0000256" key="10">
    <source>
        <dbReference type="ARBA" id="ARBA00022853"/>
    </source>
</evidence>
<dbReference type="InterPro" id="IPR002110">
    <property type="entry name" value="Ankyrin_rpt"/>
</dbReference>
<dbReference type="SUPFAM" id="SSF48452">
    <property type="entry name" value="TPR-like"/>
    <property type="match status" value="3"/>
</dbReference>
<dbReference type="InterPro" id="IPR019734">
    <property type="entry name" value="TPR_rpt"/>
</dbReference>
<evidence type="ECO:0000256" key="4">
    <source>
        <dbReference type="ARBA" id="ARBA00017829"/>
    </source>
</evidence>
<feature type="repeat" description="ANK" evidence="14">
    <location>
        <begin position="540"/>
        <end position="572"/>
    </location>
</feature>
<evidence type="ECO:0000313" key="17">
    <source>
        <dbReference type="EMBL" id="CAH3158212.1"/>
    </source>
</evidence>
<keyword evidence="8" id="KW-0227">DNA damage</keyword>
<evidence type="ECO:0000256" key="15">
    <source>
        <dbReference type="SAM" id="Coils"/>
    </source>
</evidence>
<evidence type="ECO:0000256" key="3">
    <source>
        <dbReference type="ARBA" id="ARBA00010999"/>
    </source>
</evidence>
<proteinExistence type="inferred from homology"/>
<feature type="repeat" description="ANK" evidence="14">
    <location>
        <begin position="609"/>
        <end position="641"/>
    </location>
</feature>
<dbReference type="PROSITE" id="PS51450">
    <property type="entry name" value="LRR"/>
    <property type="match status" value="1"/>
</dbReference>
<evidence type="ECO:0000256" key="1">
    <source>
        <dbReference type="ARBA" id="ARBA00004123"/>
    </source>
</evidence>
<dbReference type="InterPro" id="IPR011990">
    <property type="entry name" value="TPR-like_helical_dom_sf"/>
</dbReference>
<comment type="subcellular location">
    <subcellularLocation>
        <location evidence="2">Chromosome</location>
    </subcellularLocation>
    <subcellularLocation>
        <location evidence="1">Nucleus</location>
    </subcellularLocation>
</comment>
<dbReference type="Gene3D" id="3.10.20.90">
    <property type="entry name" value="Phosphatidylinositol 3-kinase Catalytic Subunit, Chain A, domain 1"/>
    <property type="match status" value="1"/>
</dbReference>
<dbReference type="Pfam" id="PF13181">
    <property type="entry name" value="TPR_8"/>
    <property type="match status" value="2"/>
</dbReference>
<evidence type="ECO:0000256" key="14">
    <source>
        <dbReference type="PROSITE-ProRule" id="PRU00023"/>
    </source>
</evidence>
<evidence type="ECO:0000256" key="11">
    <source>
        <dbReference type="ARBA" id="ARBA00023043"/>
    </source>
</evidence>
<evidence type="ECO:0000313" key="18">
    <source>
        <dbReference type="Proteomes" id="UP001159427"/>
    </source>
</evidence>
<keyword evidence="5" id="KW-0158">Chromosome</keyword>
<gene>
    <name evidence="17" type="ORF">PEVE_00002795</name>
</gene>
<dbReference type="Pfam" id="PF12796">
    <property type="entry name" value="Ank_2"/>
    <property type="match status" value="1"/>
</dbReference>
<feature type="compositionally biased region" description="Acidic residues" evidence="16">
    <location>
        <begin position="504"/>
        <end position="515"/>
    </location>
</feature>
<dbReference type="PANTHER" id="PTHR46358">
    <property type="entry name" value="TONSOKU-LIKE PROTEIN"/>
    <property type="match status" value="1"/>
</dbReference>
<keyword evidence="18" id="KW-1185">Reference proteome</keyword>
<keyword evidence="9" id="KW-0802">TPR repeat</keyword>
<evidence type="ECO:0000256" key="2">
    <source>
        <dbReference type="ARBA" id="ARBA00004286"/>
    </source>
</evidence>
<organism evidence="17 18">
    <name type="scientific">Porites evermanni</name>
    <dbReference type="NCBI Taxonomy" id="104178"/>
    <lineage>
        <taxon>Eukaryota</taxon>
        <taxon>Metazoa</taxon>
        <taxon>Cnidaria</taxon>
        <taxon>Anthozoa</taxon>
        <taxon>Hexacorallia</taxon>
        <taxon>Scleractinia</taxon>
        <taxon>Fungiina</taxon>
        <taxon>Poritidae</taxon>
        <taxon>Porites</taxon>
    </lineage>
</organism>
<evidence type="ECO:0000256" key="12">
    <source>
        <dbReference type="ARBA" id="ARBA00023204"/>
    </source>
</evidence>
<feature type="region of interest" description="Disordered" evidence="16">
    <location>
        <begin position="782"/>
        <end position="816"/>
    </location>
</feature>
<dbReference type="InterPro" id="IPR052311">
    <property type="entry name" value="MMS22L-TONSL_complex_comp"/>
</dbReference>
<protein>
    <recommendedName>
        <fullName evidence="4">Tonsoku-like protein</fullName>
    </recommendedName>
</protein>
<keyword evidence="12" id="KW-0234">DNA repair</keyword>
<dbReference type="SMART" id="SM00248">
    <property type="entry name" value="ANK"/>
    <property type="match status" value="3"/>
</dbReference>
<keyword evidence="15" id="KW-0175">Coiled coil</keyword>
<evidence type="ECO:0000256" key="9">
    <source>
        <dbReference type="ARBA" id="ARBA00022803"/>
    </source>
</evidence>
<evidence type="ECO:0000256" key="7">
    <source>
        <dbReference type="ARBA" id="ARBA00022737"/>
    </source>
</evidence>
<feature type="compositionally biased region" description="Polar residues" evidence="16">
    <location>
        <begin position="957"/>
        <end position="992"/>
    </location>
</feature>
<dbReference type="SUPFAM" id="SSF48403">
    <property type="entry name" value="Ankyrin repeat"/>
    <property type="match status" value="1"/>
</dbReference>
<dbReference type="Gene3D" id="3.80.10.10">
    <property type="entry name" value="Ribonuclease Inhibitor"/>
    <property type="match status" value="3"/>
</dbReference>
<dbReference type="SMART" id="SM00368">
    <property type="entry name" value="LRR_RI"/>
    <property type="match status" value="5"/>
</dbReference>
<comment type="caution">
    <text evidence="17">The sequence shown here is derived from an EMBL/GenBank/DDBJ whole genome shotgun (WGS) entry which is preliminary data.</text>
</comment>
<keyword evidence="6" id="KW-0433">Leucine-rich repeat</keyword>
<dbReference type="PROSITE" id="PS50297">
    <property type="entry name" value="ANK_REP_REGION"/>
    <property type="match status" value="3"/>
</dbReference>
<feature type="region of interest" description="Disordered" evidence="16">
    <location>
        <begin position="501"/>
        <end position="546"/>
    </location>
</feature>
<feature type="repeat" description="ANK" evidence="14">
    <location>
        <begin position="573"/>
        <end position="605"/>
    </location>
</feature>
<dbReference type="Pfam" id="PF13857">
    <property type="entry name" value="Ank_5"/>
    <property type="match status" value="1"/>
</dbReference>
<dbReference type="Pfam" id="PF13424">
    <property type="entry name" value="TPR_12"/>
    <property type="match status" value="1"/>
</dbReference>
<feature type="region of interest" description="Disordered" evidence="16">
    <location>
        <begin position="690"/>
        <end position="723"/>
    </location>
</feature>
<dbReference type="PANTHER" id="PTHR46358:SF1">
    <property type="entry name" value="TONSOKU-LIKE PROTEIN"/>
    <property type="match status" value="1"/>
</dbReference>
<dbReference type="InterPro" id="IPR001611">
    <property type="entry name" value="Leu-rich_rpt"/>
</dbReference>
<dbReference type="PROSITE" id="PS50088">
    <property type="entry name" value="ANK_REPEAT"/>
    <property type="match status" value="3"/>
</dbReference>
<feature type="region of interest" description="Disordered" evidence="16">
    <location>
        <begin position="885"/>
        <end position="1000"/>
    </location>
</feature>
<name>A0ABN8Q7H5_9CNID</name>
<dbReference type="Gene3D" id="1.25.40.10">
    <property type="entry name" value="Tetratricopeptide repeat domain"/>
    <property type="match status" value="2"/>
</dbReference>
<dbReference type="Gene3D" id="1.25.40.20">
    <property type="entry name" value="Ankyrin repeat-containing domain"/>
    <property type="match status" value="1"/>
</dbReference>
<dbReference type="InterPro" id="IPR032675">
    <property type="entry name" value="LRR_dom_sf"/>
</dbReference>
<evidence type="ECO:0000256" key="13">
    <source>
        <dbReference type="ARBA" id="ARBA00023242"/>
    </source>
</evidence>
<keyword evidence="11 14" id="KW-0040">ANK repeat</keyword>
<dbReference type="Pfam" id="PF13516">
    <property type="entry name" value="LRR_6"/>
    <property type="match status" value="2"/>
</dbReference>
<evidence type="ECO:0000256" key="16">
    <source>
        <dbReference type="SAM" id="MobiDB-lite"/>
    </source>
</evidence>
<evidence type="ECO:0000256" key="5">
    <source>
        <dbReference type="ARBA" id="ARBA00022454"/>
    </source>
</evidence>
<comment type="similarity">
    <text evidence="3">Belongs to the Tonsoku family.</text>
</comment>
<dbReference type="PRINTS" id="PR01415">
    <property type="entry name" value="ANKYRIN"/>
</dbReference>
<dbReference type="EMBL" id="CALNXI010001164">
    <property type="protein sequence ID" value="CAH3158212.1"/>
    <property type="molecule type" value="Genomic_DNA"/>
</dbReference>
<reference evidence="17 18" key="1">
    <citation type="submission" date="2022-05" db="EMBL/GenBank/DDBJ databases">
        <authorList>
            <consortium name="Genoscope - CEA"/>
            <person name="William W."/>
        </authorList>
    </citation>
    <scope>NUCLEOTIDE SEQUENCE [LARGE SCALE GENOMIC DNA]</scope>
</reference>
<feature type="compositionally biased region" description="Polar residues" evidence="16">
    <location>
        <begin position="900"/>
        <end position="912"/>
    </location>
</feature>
<accession>A0ABN8Q7H5</accession>
<evidence type="ECO:0000256" key="6">
    <source>
        <dbReference type="ARBA" id="ARBA00022614"/>
    </source>
</evidence>
<keyword evidence="10" id="KW-0156">Chromatin regulator</keyword>
<keyword evidence="7" id="KW-0677">Repeat</keyword>
<dbReference type="SUPFAM" id="SSF52047">
    <property type="entry name" value="RNI-like"/>
    <property type="match status" value="1"/>
</dbReference>
<dbReference type="InterPro" id="IPR036770">
    <property type="entry name" value="Ankyrin_rpt-contain_sf"/>
</dbReference>
<feature type="coiled-coil region" evidence="15">
    <location>
        <begin position="2"/>
        <end position="29"/>
    </location>
</feature>
<keyword evidence="13" id="KW-0539">Nucleus</keyword>
<evidence type="ECO:0000256" key="8">
    <source>
        <dbReference type="ARBA" id="ARBA00022763"/>
    </source>
</evidence>
<dbReference type="Proteomes" id="UP001159427">
    <property type="component" value="Unassembled WGS sequence"/>
</dbReference>